<accession>A0A3S5FD01</accession>
<keyword evidence="2" id="KW-1185">Reference proteome</keyword>
<proteinExistence type="predicted"/>
<organism evidence="1 2">
    <name type="scientific">Protopolystoma xenopodis</name>
    <dbReference type="NCBI Taxonomy" id="117903"/>
    <lineage>
        <taxon>Eukaryota</taxon>
        <taxon>Metazoa</taxon>
        <taxon>Spiralia</taxon>
        <taxon>Lophotrochozoa</taxon>
        <taxon>Platyhelminthes</taxon>
        <taxon>Monogenea</taxon>
        <taxon>Polyopisthocotylea</taxon>
        <taxon>Polystomatidea</taxon>
        <taxon>Polystomatidae</taxon>
        <taxon>Protopolystoma</taxon>
    </lineage>
</organism>
<dbReference type="EMBL" id="CAAALY010025961">
    <property type="protein sequence ID" value="VEL15797.1"/>
    <property type="molecule type" value="Genomic_DNA"/>
</dbReference>
<dbReference type="AlphaFoldDB" id="A0A3S5FD01"/>
<gene>
    <name evidence="1" type="ORF">PXEA_LOCUS9237</name>
</gene>
<evidence type="ECO:0000313" key="2">
    <source>
        <dbReference type="Proteomes" id="UP000784294"/>
    </source>
</evidence>
<dbReference type="Proteomes" id="UP000784294">
    <property type="component" value="Unassembled WGS sequence"/>
</dbReference>
<comment type="caution">
    <text evidence="1">The sequence shown here is derived from an EMBL/GenBank/DDBJ whole genome shotgun (WGS) entry which is preliminary data.</text>
</comment>
<evidence type="ECO:0000313" key="1">
    <source>
        <dbReference type="EMBL" id="VEL15797.1"/>
    </source>
</evidence>
<name>A0A3S5FD01_9PLAT</name>
<sequence length="137" mass="14668">MLGWKKPNPPGDVIAYYIKATATGIVDTQPVLIVIGLNKEAAAISSLKSCTKYNLFLQSASEDMLSRGVNTEGWTKFMPITVSVANVPGTSGGISIKITSGNPPTCKPFYKITAKFPTGERIITTDQAGTYHCIFHG</sequence>
<reference evidence="1" key="1">
    <citation type="submission" date="2018-11" db="EMBL/GenBank/DDBJ databases">
        <authorList>
            <consortium name="Pathogen Informatics"/>
        </authorList>
    </citation>
    <scope>NUCLEOTIDE SEQUENCE</scope>
</reference>
<protein>
    <submittedName>
        <fullName evidence="1">Uncharacterized protein</fullName>
    </submittedName>
</protein>